<dbReference type="PANTHER" id="PTHR18901">
    <property type="entry name" value="2-DEOXYGLUCOSE-6-PHOSPHATE PHOSPHATASE 2"/>
    <property type="match status" value="1"/>
</dbReference>
<gene>
    <name evidence="1" type="ORF">A3A60_04360</name>
</gene>
<comment type="caution">
    <text evidence="1">The sequence shown here is derived from an EMBL/GenBank/DDBJ whole genome shotgun (WGS) entry which is preliminary data.</text>
</comment>
<dbReference type="STRING" id="1797729.A3A60_04360"/>
<dbReference type="InterPro" id="IPR006439">
    <property type="entry name" value="HAD-SF_hydro_IA"/>
</dbReference>
<dbReference type="InterPro" id="IPR023214">
    <property type="entry name" value="HAD_sf"/>
</dbReference>
<dbReference type="SFLD" id="SFLDG01129">
    <property type="entry name" value="C1.5:_HAD__Beta-PGM__Phosphata"/>
    <property type="match status" value="1"/>
</dbReference>
<dbReference type="InterPro" id="IPR023198">
    <property type="entry name" value="PGP-like_dom2"/>
</dbReference>
<dbReference type="SUPFAM" id="SSF56784">
    <property type="entry name" value="HAD-like"/>
    <property type="match status" value="1"/>
</dbReference>
<dbReference type="Pfam" id="PF13419">
    <property type="entry name" value="HAD_2"/>
    <property type="match status" value="1"/>
</dbReference>
<organism evidence="1 2">
    <name type="scientific">Candidatus Curtissbacteria bacterium RIFCSPLOWO2_01_FULL_42_26</name>
    <dbReference type="NCBI Taxonomy" id="1797729"/>
    <lineage>
        <taxon>Bacteria</taxon>
        <taxon>Candidatus Curtissiibacteriota</taxon>
    </lineage>
</organism>
<evidence type="ECO:0000313" key="1">
    <source>
        <dbReference type="EMBL" id="OGE08121.1"/>
    </source>
</evidence>
<dbReference type="Gene3D" id="3.40.50.1000">
    <property type="entry name" value="HAD superfamily/HAD-like"/>
    <property type="match status" value="1"/>
</dbReference>
<proteinExistence type="predicted"/>
<dbReference type="CDD" id="cd07505">
    <property type="entry name" value="HAD_BPGM-like"/>
    <property type="match status" value="1"/>
</dbReference>
<dbReference type="PANTHER" id="PTHR18901:SF38">
    <property type="entry name" value="PSEUDOURIDINE-5'-PHOSPHATASE"/>
    <property type="match status" value="1"/>
</dbReference>
<reference evidence="1 2" key="1">
    <citation type="journal article" date="2016" name="Nat. Commun.">
        <title>Thousands of microbial genomes shed light on interconnected biogeochemical processes in an aquifer system.</title>
        <authorList>
            <person name="Anantharaman K."/>
            <person name="Brown C.T."/>
            <person name="Hug L.A."/>
            <person name="Sharon I."/>
            <person name="Castelle C.J."/>
            <person name="Probst A.J."/>
            <person name="Thomas B.C."/>
            <person name="Singh A."/>
            <person name="Wilkins M.J."/>
            <person name="Karaoz U."/>
            <person name="Brodie E.L."/>
            <person name="Williams K.H."/>
            <person name="Hubbard S.S."/>
            <person name="Banfield J.F."/>
        </authorList>
    </citation>
    <scope>NUCLEOTIDE SEQUENCE [LARGE SCALE GENOMIC DNA]</scope>
</reference>
<evidence type="ECO:0000313" key="2">
    <source>
        <dbReference type="Proteomes" id="UP000179227"/>
    </source>
</evidence>
<protein>
    <recommendedName>
        <fullName evidence="3">Phosphatase</fullName>
    </recommendedName>
</protein>
<dbReference type="NCBIfam" id="TIGR01509">
    <property type="entry name" value="HAD-SF-IA-v3"/>
    <property type="match status" value="1"/>
</dbReference>
<evidence type="ECO:0008006" key="3">
    <source>
        <dbReference type="Google" id="ProtNLM"/>
    </source>
</evidence>
<dbReference type="SFLD" id="SFLDG01135">
    <property type="entry name" value="C1.5.6:_HAD__Beta-PGM__Phospha"/>
    <property type="match status" value="1"/>
</dbReference>
<dbReference type="EMBL" id="MFBS01000042">
    <property type="protein sequence ID" value="OGE08121.1"/>
    <property type="molecule type" value="Genomic_DNA"/>
</dbReference>
<dbReference type="Proteomes" id="UP000179227">
    <property type="component" value="Unassembled WGS sequence"/>
</dbReference>
<dbReference type="SFLD" id="SFLDS00003">
    <property type="entry name" value="Haloacid_Dehalogenase"/>
    <property type="match status" value="1"/>
</dbReference>
<sequence length="228" mass="25511">MVSEEDKAKTELEKPPIKAVIFDFDGLLVDTEPVWDKTYYVFLKNHNIVPNEEVEDQMFGSGLTEAVQLMIDKMGLKGGISELVSDYRKLFYEEFLKRKDVVMPGAMQLLRTLQDKDVIISLTSGGHTKLKLMEILKSHGILDFFTAIVSSDDVAHGKPAPDVYIEACRELQLRLEFCIALEDSPNGIEAAKAAGVRVYGVNKDEKIRAELARVGADRVFSSLNEVDL</sequence>
<dbReference type="InterPro" id="IPR041492">
    <property type="entry name" value="HAD_2"/>
</dbReference>
<accession>A0A1F5HVC7</accession>
<name>A0A1F5HVC7_9BACT</name>
<dbReference type="InterPro" id="IPR036412">
    <property type="entry name" value="HAD-like_sf"/>
</dbReference>
<dbReference type="AlphaFoldDB" id="A0A1F5HVC7"/>
<dbReference type="Gene3D" id="1.10.150.240">
    <property type="entry name" value="Putative phosphatase, domain 2"/>
    <property type="match status" value="1"/>
</dbReference>